<evidence type="ECO:0000313" key="2">
    <source>
        <dbReference type="Proteomes" id="UP000597301"/>
    </source>
</evidence>
<dbReference type="Proteomes" id="UP000597301">
    <property type="component" value="Unassembled WGS sequence"/>
</dbReference>
<evidence type="ECO:0000313" key="1">
    <source>
        <dbReference type="EMBL" id="GGC82723.1"/>
    </source>
</evidence>
<name>A0ABQ1NQK3_9GAMM</name>
<protein>
    <submittedName>
        <fullName evidence="1">Uncharacterized protein</fullName>
    </submittedName>
</protein>
<dbReference type="RefSeq" id="WP_188638510.1">
    <property type="nucleotide sequence ID" value="NZ_BMHM01000002.1"/>
</dbReference>
<dbReference type="EMBL" id="BMHM01000002">
    <property type="protein sequence ID" value="GGC82723.1"/>
    <property type="molecule type" value="Genomic_DNA"/>
</dbReference>
<reference evidence="2" key="1">
    <citation type="journal article" date="2019" name="Int. J. Syst. Evol. Microbiol.">
        <title>The Global Catalogue of Microorganisms (GCM) 10K type strain sequencing project: providing services to taxonomists for standard genome sequencing and annotation.</title>
        <authorList>
            <consortium name="The Broad Institute Genomics Platform"/>
            <consortium name="The Broad Institute Genome Sequencing Center for Infectious Disease"/>
            <person name="Wu L."/>
            <person name="Ma J."/>
        </authorList>
    </citation>
    <scope>NUCLEOTIDE SEQUENCE [LARGE SCALE GENOMIC DNA]</scope>
    <source>
        <strain evidence="2">CGMCC 1.15122</strain>
    </source>
</reference>
<proteinExistence type="predicted"/>
<comment type="caution">
    <text evidence="1">The sequence shown here is derived from an EMBL/GenBank/DDBJ whole genome shotgun (WGS) entry which is preliminary data.</text>
</comment>
<sequence>MAGKDIRADRGGLAYDGSGVGNKPTFNINQTARYRSLLNPLLEKIIDNYDQKPKKSDDNELPDPMEKIEFNDVKVFGEEINECISFLSVVEEQVDAIDDEEPGSKDKFLKAIHQNYKNHRRELLIINKADPSKKEDVISLVRSNADNLILSVSNTVIGFAEVDLHHCPVEDVQGATSLIVCYGFVNCKILERPDDYK</sequence>
<accession>A0ABQ1NQK3</accession>
<organism evidence="1 2">
    <name type="scientific">Vreelandella lutescens</name>
    <dbReference type="NCBI Taxonomy" id="1602943"/>
    <lineage>
        <taxon>Bacteria</taxon>
        <taxon>Pseudomonadati</taxon>
        <taxon>Pseudomonadota</taxon>
        <taxon>Gammaproteobacteria</taxon>
        <taxon>Oceanospirillales</taxon>
        <taxon>Halomonadaceae</taxon>
        <taxon>Vreelandella</taxon>
    </lineage>
</organism>
<keyword evidence="2" id="KW-1185">Reference proteome</keyword>
<gene>
    <name evidence="1" type="ORF">GCM10011382_11080</name>
</gene>